<dbReference type="InterPro" id="IPR036864">
    <property type="entry name" value="Zn2-C6_fun-type_DNA-bd_sf"/>
</dbReference>
<keyword evidence="9" id="KW-1185">Reference proteome</keyword>
<evidence type="ECO:0000256" key="1">
    <source>
        <dbReference type="ARBA" id="ARBA00022723"/>
    </source>
</evidence>
<dbReference type="PROSITE" id="PS50048">
    <property type="entry name" value="ZN2_CY6_FUNGAL_2"/>
    <property type="match status" value="1"/>
</dbReference>
<comment type="caution">
    <text evidence="8">The sequence shown here is derived from an EMBL/GenBank/DDBJ whole genome shotgun (WGS) entry which is preliminary data.</text>
</comment>
<keyword evidence="1" id="KW-0479">Metal-binding</keyword>
<dbReference type="GO" id="GO:0008270">
    <property type="term" value="F:zinc ion binding"/>
    <property type="evidence" value="ECO:0007669"/>
    <property type="project" value="InterPro"/>
</dbReference>
<feature type="domain" description="Zn(2)-C6 fungal-type" evidence="7">
    <location>
        <begin position="20"/>
        <end position="48"/>
    </location>
</feature>
<dbReference type="GO" id="GO:0000981">
    <property type="term" value="F:DNA-binding transcription factor activity, RNA polymerase II-specific"/>
    <property type="evidence" value="ECO:0007669"/>
    <property type="project" value="InterPro"/>
</dbReference>
<evidence type="ECO:0000256" key="4">
    <source>
        <dbReference type="ARBA" id="ARBA00023125"/>
    </source>
</evidence>
<evidence type="ECO:0000259" key="7">
    <source>
        <dbReference type="PROSITE" id="PS50048"/>
    </source>
</evidence>
<proteinExistence type="predicted"/>
<keyword evidence="3" id="KW-0805">Transcription regulation</keyword>
<dbReference type="OrthoDB" id="3598904at2759"/>
<protein>
    <recommendedName>
        <fullName evidence="7">Zn(2)-C6 fungal-type domain-containing protein</fullName>
    </recommendedName>
</protein>
<dbReference type="InterPro" id="IPR001138">
    <property type="entry name" value="Zn2Cys6_DnaBD"/>
</dbReference>
<sequence>MTKVKKGNRKRAYKPKSSTGCQTCRIRRVKCDEKHPACIRCESTGRTCDGYTPVFQKSQISQQANILVKTSISTAIHASPQAHRSFDFFVHRTRPQLAGFFGSEFWERLVLQAAHHEPAIRHAVVAIGSLHELFENNAPIPQVNRIFALEQYNTAINKLLVPITRKEGRGVDVCLIACILFTCVENMQGHHLSALSHIQSGAKLLGETLLDRRNGSIEHQVLGSKSTAECYVPLESLAKIFSGLGLQDAMMGGVDQFHLHDSPLSDKAANVIPISFSSIEEAKYVFEYGVELFRSHCVAQGSDHSMPASGIDGRMADFSILLSNFSHALEDFMKSKGSSITPKEQIAMDILRLHVLSAKVTLNLELLPPDKRSTEYTGFLPDVQEILDLGENIIASTSTSYIFGRAATSFCLDMGYIIPIYTVASQWQDPTIRRRAIAILRSVPRQEGIWNSILVAKAAERMMELEENTLGGFEACMEYSDKTRTQPFLEIDARGGRLQYFQGGEGSAKGINVVEEIFTG</sequence>
<keyword evidence="4" id="KW-0238">DNA-binding</keyword>
<evidence type="ECO:0000256" key="2">
    <source>
        <dbReference type="ARBA" id="ARBA00022833"/>
    </source>
</evidence>
<dbReference type="SMART" id="SM00066">
    <property type="entry name" value="GAL4"/>
    <property type="match status" value="1"/>
</dbReference>
<evidence type="ECO:0000313" key="9">
    <source>
        <dbReference type="Proteomes" id="UP000696280"/>
    </source>
</evidence>
<keyword evidence="2" id="KW-0862">Zinc</keyword>
<dbReference type="GO" id="GO:0003677">
    <property type="term" value="F:DNA binding"/>
    <property type="evidence" value="ECO:0007669"/>
    <property type="project" value="UniProtKB-KW"/>
</dbReference>
<evidence type="ECO:0000256" key="5">
    <source>
        <dbReference type="ARBA" id="ARBA00023163"/>
    </source>
</evidence>
<name>A0A9N9L8C7_9HELO</name>
<gene>
    <name evidence="8" type="ORF">HYFRA_00001482</name>
</gene>
<dbReference type="PANTHER" id="PTHR36206">
    <property type="entry name" value="ASPERCRYPTIN BIOSYNTHESIS CLUSTER-SPECIFIC TRANSCRIPTION REGULATOR ATNN-RELATED"/>
    <property type="match status" value="1"/>
</dbReference>
<dbReference type="InterPro" id="IPR052360">
    <property type="entry name" value="Transcr_Regulatory_Proteins"/>
</dbReference>
<dbReference type="Gene3D" id="4.10.240.10">
    <property type="entry name" value="Zn(2)-C6 fungal-type DNA-binding domain"/>
    <property type="match status" value="1"/>
</dbReference>
<dbReference type="PROSITE" id="PS00463">
    <property type="entry name" value="ZN2_CY6_FUNGAL_1"/>
    <property type="match status" value="1"/>
</dbReference>
<evidence type="ECO:0000256" key="6">
    <source>
        <dbReference type="ARBA" id="ARBA00023242"/>
    </source>
</evidence>
<reference evidence="8" key="1">
    <citation type="submission" date="2021-07" db="EMBL/GenBank/DDBJ databases">
        <authorList>
            <person name="Durling M."/>
        </authorList>
    </citation>
    <scope>NUCLEOTIDE SEQUENCE</scope>
</reference>
<dbReference type="EMBL" id="CAJVRL010000092">
    <property type="protein sequence ID" value="CAG8959580.1"/>
    <property type="molecule type" value="Genomic_DNA"/>
</dbReference>
<dbReference type="CDD" id="cd00067">
    <property type="entry name" value="GAL4"/>
    <property type="match status" value="1"/>
</dbReference>
<accession>A0A9N9L8C7</accession>
<dbReference type="Pfam" id="PF00172">
    <property type="entry name" value="Zn_clus"/>
    <property type="match status" value="1"/>
</dbReference>
<keyword evidence="6" id="KW-0539">Nucleus</keyword>
<keyword evidence="5" id="KW-0804">Transcription</keyword>
<organism evidence="8 9">
    <name type="scientific">Hymenoscyphus fraxineus</name>
    <dbReference type="NCBI Taxonomy" id="746836"/>
    <lineage>
        <taxon>Eukaryota</taxon>
        <taxon>Fungi</taxon>
        <taxon>Dikarya</taxon>
        <taxon>Ascomycota</taxon>
        <taxon>Pezizomycotina</taxon>
        <taxon>Leotiomycetes</taxon>
        <taxon>Helotiales</taxon>
        <taxon>Helotiaceae</taxon>
        <taxon>Hymenoscyphus</taxon>
    </lineage>
</organism>
<evidence type="ECO:0000313" key="8">
    <source>
        <dbReference type="EMBL" id="CAG8959580.1"/>
    </source>
</evidence>
<evidence type="ECO:0000256" key="3">
    <source>
        <dbReference type="ARBA" id="ARBA00023015"/>
    </source>
</evidence>
<dbReference type="Proteomes" id="UP000696280">
    <property type="component" value="Unassembled WGS sequence"/>
</dbReference>
<dbReference type="SUPFAM" id="SSF57701">
    <property type="entry name" value="Zn2/Cys6 DNA-binding domain"/>
    <property type="match status" value="1"/>
</dbReference>
<dbReference type="AlphaFoldDB" id="A0A9N9L8C7"/>
<dbReference type="PANTHER" id="PTHR36206:SF12">
    <property type="entry name" value="ASPERCRYPTIN BIOSYNTHESIS CLUSTER-SPECIFIC TRANSCRIPTION REGULATOR ATNN-RELATED"/>
    <property type="match status" value="1"/>
</dbReference>